<name>A0A9W6LRZ5_9HYPH</name>
<accession>A0A9W6LRZ5</accession>
<feature type="transmembrane region" description="Helical" evidence="2">
    <location>
        <begin position="126"/>
        <end position="147"/>
    </location>
</feature>
<keyword evidence="2" id="KW-0472">Membrane</keyword>
<evidence type="ECO:0000256" key="2">
    <source>
        <dbReference type="SAM" id="Phobius"/>
    </source>
</evidence>
<evidence type="ECO:0000313" key="4">
    <source>
        <dbReference type="Proteomes" id="UP001144323"/>
    </source>
</evidence>
<dbReference type="InterPro" id="IPR046161">
    <property type="entry name" value="DUF6163"/>
</dbReference>
<feature type="transmembrane region" description="Helical" evidence="2">
    <location>
        <begin position="41"/>
        <end position="60"/>
    </location>
</feature>
<feature type="region of interest" description="Disordered" evidence="1">
    <location>
        <begin position="1"/>
        <end position="21"/>
    </location>
</feature>
<dbReference type="Proteomes" id="UP001144323">
    <property type="component" value="Unassembled WGS sequence"/>
</dbReference>
<feature type="region of interest" description="Disordered" evidence="1">
    <location>
        <begin position="154"/>
        <end position="178"/>
    </location>
</feature>
<dbReference type="Pfam" id="PF19660">
    <property type="entry name" value="DUF6163"/>
    <property type="match status" value="1"/>
</dbReference>
<gene>
    <name evidence="3" type="ORF">LMG27198_21320</name>
</gene>
<evidence type="ECO:0008006" key="5">
    <source>
        <dbReference type="Google" id="ProtNLM"/>
    </source>
</evidence>
<evidence type="ECO:0000313" key="3">
    <source>
        <dbReference type="EMBL" id="GLI93140.1"/>
    </source>
</evidence>
<sequence>MADHSIFDDGDDPYRPIRVGDPGPAGDAAKWGMLLSRFMRIVALFWLLQGLMHWRIVLMAKQSIFDTMPQNAAFAVLFFAVLDLVAGVGLWLATPWGGVLWLLIASAQIFLTLSMPSFFIGGYWLIGVNALLILMYFALTFEAGRDFDAQRLRERRRRRDKTARAAPPRQPPQDSKPQ</sequence>
<organism evidence="3 4">
    <name type="scientific">Methylocystis echinoides</name>
    <dbReference type="NCBI Taxonomy" id="29468"/>
    <lineage>
        <taxon>Bacteria</taxon>
        <taxon>Pseudomonadati</taxon>
        <taxon>Pseudomonadota</taxon>
        <taxon>Alphaproteobacteria</taxon>
        <taxon>Hyphomicrobiales</taxon>
        <taxon>Methylocystaceae</taxon>
        <taxon>Methylocystis</taxon>
    </lineage>
</organism>
<comment type="caution">
    <text evidence="3">The sequence shown here is derived from an EMBL/GenBank/DDBJ whole genome shotgun (WGS) entry which is preliminary data.</text>
</comment>
<feature type="compositionally biased region" description="Basic and acidic residues" evidence="1">
    <location>
        <begin position="1"/>
        <end position="15"/>
    </location>
</feature>
<keyword evidence="2" id="KW-0812">Transmembrane</keyword>
<proteinExistence type="predicted"/>
<evidence type="ECO:0000256" key="1">
    <source>
        <dbReference type="SAM" id="MobiDB-lite"/>
    </source>
</evidence>
<dbReference type="EMBL" id="BSEC01000001">
    <property type="protein sequence ID" value="GLI93140.1"/>
    <property type="molecule type" value="Genomic_DNA"/>
</dbReference>
<dbReference type="AlphaFoldDB" id="A0A9W6LRZ5"/>
<feature type="transmembrane region" description="Helical" evidence="2">
    <location>
        <begin position="72"/>
        <end position="92"/>
    </location>
</feature>
<protein>
    <recommendedName>
        <fullName evidence="5">Transmembrane protein</fullName>
    </recommendedName>
</protein>
<dbReference type="RefSeq" id="WP_281802776.1">
    <property type="nucleotide sequence ID" value="NZ_BSEC01000001.1"/>
</dbReference>
<keyword evidence="4" id="KW-1185">Reference proteome</keyword>
<reference evidence="3" key="1">
    <citation type="journal article" date="2023" name="Int. J. Syst. Evol. Microbiol.">
        <title>Methylocystis iwaonis sp. nov., a type II methane-oxidizing bacterium from surface soil of a rice paddy field in Japan, and emended description of the genus Methylocystis (ex Whittenbury et al. 1970) Bowman et al. 1993.</title>
        <authorList>
            <person name="Kaise H."/>
            <person name="Sawadogo J.B."/>
            <person name="Alam M.S."/>
            <person name="Ueno C."/>
            <person name="Dianou D."/>
            <person name="Shinjo R."/>
            <person name="Asakawa S."/>
        </authorList>
    </citation>
    <scope>NUCLEOTIDE SEQUENCE</scope>
    <source>
        <strain evidence="3">LMG27198</strain>
    </source>
</reference>
<keyword evidence="2" id="KW-1133">Transmembrane helix</keyword>